<feature type="compositionally biased region" description="Acidic residues" evidence="1">
    <location>
        <begin position="66"/>
        <end position="80"/>
    </location>
</feature>
<name>A0A9Q1QYC0_9SOLA</name>
<sequence length="157" mass="17431">MGRRNESFGVSAAILLNSGVIKAMGRGRGKGKKLTVIDPDDPGSDEEEKIPTQKRRGRPQKSLKDDIDEEAAEMIEEEDSENSKLGIQNLEIKGSAMENGKKRRRNTRVKEKQDSVKEENGNGTRSSTDESAKSNNGFRHRRKNKPHRAAEAGVKCN</sequence>
<dbReference type="EMBL" id="JAJAGQ010000020">
    <property type="protein sequence ID" value="KAJ8532640.1"/>
    <property type="molecule type" value="Genomic_DNA"/>
</dbReference>
<proteinExistence type="predicted"/>
<protein>
    <submittedName>
        <fullName evidence="2">Uncharacterized protein</fullName>
    </submittedName>
</protein>
<feature type="compositionally biased region" description="Basic residues" evidence="1">
    <location>
        <begin position="52"/>
        <end position="61"/>
    </location>
</feature>
<accession>A0A9Q1QYC0</accession>
<dbReference type="Proteomes" id="UP001152561">
    <property type="component" value="Unassembled WGS sequence"/>
</dbReference>
<reference evidence="3" key="1">
    <citation type="journal article" date="2023" name="Proc. Natl. Acad. Sci. U.S.A.">
        <title>Genomic and structural basis for evolution of tropane alkaloid biosynthesis.</title>
        <authorList>
            <person name="Wanga Y.-J."/>
            <person name="Taina T."/>
            <person name="Yua J.-Y."/>
            <person name="Lia J."/>
            <person name="Xua B."/>
            <person name="Chenc J."/>
            <person name="D'Auriad J.C."/>
            <person name="Huanga J.-P."/>
            <person name="Huanga S.-X."/>
        </authorList>
    </citation>
    <scope>NUCLEOTIDE SEQUENCE [LARGE SCALE GENOMIC DNA]</scope>
    <source>
        <strain evidence="3">cv. KIB-2019</strain>
    </source>
</reference>
<keyword evidence="3" id="KW-1185">Reference proteome</keyword>
<feature type="region of interest" description="Disordered" evidence="1">
    <location>
        <begin position="24"/>
        <end position="157"/>
    </location>
</feature>
<comment type="caution">
    <text evidence="2">The sequence shown here is derived from an EMBL/GenBank/DDBJ whole genome shotgun (WGS) entry which is preliminary data.</text>
</comment>
<evidence type="ECO:0000256" key="1">
    <source>
        <dbReference type="SAM" id="MobiDB-lite"/>
    </source>
</evidence>
<evidence type="ECO:0000313" key="2">
    <source>
        <dbReference type="EMBL" id="KAJ8532640.1"/>
    </source>
</evidence>
<feature type="compositionally biased region" description="Basic residues" evidence="1">
    <location>
        <begin position="138"/>
        <end position="147"/>
    </location>
</feature>
<gene>
    <name evidence="2" type="ORF">K7X08_012563</name>
</gene>
<evidence type="ECO:0000313" key="3">
    <source>
        <dbReference type="Proteomes" id="UP001152561"/>
    </source>
</evidence>
<feature type="compositionally biased region" description="Basic and acidic residues" evidence="1">
    <location>
        <begin position="108"/>
        <end position="120"/>
    </location>
</feature>
<dbReference type="PANTHER" id="PTHR34055">
    <property type="entry name" value="OS09G0491596 PROTEIN"/>
    <property type="match status" value="1"/>
</dbReference>
<dbReference type="AlphaFoldDB" id="A0A9Q1QYC0"/>
<dbReference type="OrthoDB" id="693270at2759"/>
<dbReference type="PANTHER" id="PTHR34055:SF1">
    <property type="entry name" value="EXPRESSED PROTEIN"/>
    <property type="match status" value="1"/>
</dbReference>
<feature type="compositionally biased region" description="Acidic residues" evidence="1">
    <location>
        <begin position="38"/>
        <end position="48"/>
    </location>
</feature>
<organism evidence="2 3">
    <name type="scientific">Anisodus acutangulus</name>
    <dbReference type="NCBI Taxonomy" id="402998"/>
    <lineage>
        <taxon>Eukaryota</taxon>
        <taxon>Viridiplantae</taxon>
        <taxon>Streptophyta</taxon>
        <taxon>Embryophyta</taxon>
        <taxon>Tracheophyta</taxon>
        <taxon>Spermatophyta</taxon>
        <taxon>Magnoliopsida</taxon>
        <taxon>eudicotyledons</taxon>
        <taxon>Gunneridae</taxon>
        <taxon>Pentapetalae</taxon>
        <taxon>asterids</taxon>
        <taxon>lamiids</taxon>
        <taxon>Solanales</taxon>
        <taxon>Solanaceae</taxon>
        <taxon>Solanoideae</taxon>
        <taxon>Hyoscyameae</taxon>
        <taxon>Anisodus</taxon>
    </lineage>
</organism>